<evidence type="ECO:0000256" key="1">
    <source>
        <dbReference type="ARBA" id="ARBA00022741"/>
    </source>
</evidence>
<evidence type="ECO:0000256" key="8">
    <source>
        <dbReference type="ARBA" id="ARBA00048988"/>
    </source>
</evidence>
<dbReference type="RefSeq" id="WP_183279947.1">
    <property type="nucleotide sequence ID" value="NZ_BLZR01000002.1"/>
</dbReference>
<evidence type="ECO:0000256" key="5">
    <source>
        <dbReference type="ARBA" id="ARBA00023235"/>
    </source>
</evidence>
<dbReference type="InterPro" id="IPR000212">
    <property type="entry name" value="DNA_helicase_UvrD/REP"/>
</dbReference>
<evidence type="ECO:0000259" key="10">
    <source>
        <dbReference type="PROSITE" id="PS51198"/>
    </source>
</evidence>
<dbReference type="GO" id="GO:0000725">
    <property type="term" value="P:recombinational repair"/>
    <property type="evidence" value="ECO:0007669"/>
    <property type="project" value="TreeGrafter"/>
</dbReference>
<evidence type="ECO:0000256" key="7">
    <source>
        <dbReference type="ARBA" id="ARBA00034808"/>
    </source>
</evidence>
<dbReference type="PROSITE" id="PS51198">
    <property type="entry name" value="UVRD_HELICASE_ATP_BIND"/>
    <property type="match status" value="1"/>
</dbReference>
<evidence type="ECO:0000256" key="4">
    <source>
        <dbReference type="ARBA" id="ARBA00022840"/>
    </source>
</evidence>
<dbReference type="GO" id="GO:0016787">
    <property type="term" value="F:hydrolase activity"/>
    <property type="evidence" value="ECO:0007669"/>
    <property type="project" value="UniProtKB-UniRule"/>
</dbReference>
<evidence type="ECO:0000256" key="6">
    <source>
        <dbReference type="ARBA" id="ARBA00034617"/>
    </source>
</evidence>
<keyword evidence="1 9" id="KW-0547">Nucleotide-binding</keyword>
<feature type="domain" description="UvrD-like helicase ATP-binding" evidence="10">
    <location>
        <begin position="196"/>
        <end position="583"/>
    </location>
</feature>
<dbReference type="NCBIfam" id="NF041464">
    <property type="entry name" value="HelD_BACSU"/>
    <property type="match status" value="1"/>
</dbReference>
<evidence type="ECO:0000313" key="12">
    <source>
        <dbReference type="Proteomes" id="UP000580568"/>
    </source>
</evidence>
<accession>A0A6V8SMK3</accession>
<dbReference type="EMBL" id="BLZR01000002">
    <property type="protein sequence ID" value="GFP78449.1"/>
    <property type="molecule type" value="Genomic_DNA"/>
</dbReference>
<keyword evidence="5" id="KW-0413">Isomerase</keyword>
<keyword evidence="4 9" id="KW-0067">ATP-binding</keyword>
<dbReference type="InterPro" id="IPR014017">
    <property type="entry name" value="DNA_helicase_UvrD-like_C"/>
</dbReference>
<dbReference type="InterPro" id="IPR027785">
    <property type="entry name" value="UvrD-like_helicase_C"/>
</dbReference>
<dbReference type="AlphaFoldDB" id="A0A6V8SMK3"/>
<dbReference type="InterPro" id="IPR014016">
    <property type="entry name" value="UvrD-like_ATP-bd"/>
</dbReference>
<dbReference type="SUPFAM" id="SSF52540">
    <property type="entry name" value="P-loop containing nucleoside triphosphate hydrolases"/>
    <property type="match status" value="1"/>
</dbReference>
<dbReference type="Pfam" id="PF13538">
    <property type="entry name" value="UvrD_C_2"/>
    <property type="match status" value="1"/>
</dbReference>
<dbReference type="GO" id="GO:0043138">
    <property type="term" value="F:3'-5' DNA helicase activity"/>
    <property type="evidence" value="ECO:0007669"/>
    <property type="project" value="UniProtKB-EC"/>
</dbReference>
<evidence type="ECO:0000256" key="3">
    <source>
        <dbReference type="ARBA" id="ARBA00022806"/>
    </source>
</evidence>
<evidence type="ECO:0000313" key="11">
    <source>
        <dbReference type="EMBL" id="GFP78449.1"/>
    </source>
</evidence>
<gene>
    <name evidence="11" type="ORF">bsdtw1_04674</name>
</gene>
<comment type="caution">
    <text evidence="11">The sequence shown here is derived from an EMBL/GenBank/DDBJ whole genome shotgun (WGS) entry which is preliminary data.</text>
</comment>
<evidence type="ECO:0000256" key="2">
    <source>
        <dbReference type="ARBA" id="ARBA00022801"/>
    </source>
</evidence>
<dbReference type="GO" id="GO:0005524">
    <property type="term" value="F:ATP binding"/>
    <property type="evidence" value="ECO:0007669"/>
    <property type="project" value="UniProtKB-UniRule"/>
</dbReference>
<comment type="catalytic activity">
    <reaction evidence="8">
        <text>ATP + H2O = ADP + phosphate + H(+)</text>
        <dbReference type="Rhea" id="RHEA:13065"/>
        <dbReference type="ChEBI" id="CHEBI:15377"/>
        <dbReference type="ChEBI" id="CHEBI:15378"/>
        <dbReference type="ChEBI" id="CHEBI:30616"/>
        <dbReference type="ChEBI" id="CHEBI:43474"/>
        <dbReference type="ChEBI" id="CHEBI:456216"/>
        <dbReference type="EC" id="5.6.2.4"/>
    </reaction>
</comment>
<organism evidence="11 12">
    <name type="scientific">Clostridium fungisolvens</name>
    <dbReference type="NCBI Taxonomy" id="1604897"/>
    <lineage>
        <taxon>Bacteria</taxon>
        <taxon>Bacillati</taxon>
        <taxon>Bacillota</taxon>
        <taxon>Clostridia</taxon>
        <taxon>Eubacteriales</taxon>
        <taxon>Clostridiaceae</taxon>
        <taxon>Clostridium</taxon>
    </lineage>
</organism>
<dbReference type="Pfam" id="PF13361">
    <property type="entry name" value="UvrD_C"/>
    <property type="match status" value="1"/>
</dbReference>
<dbReference type="EC" id="5.6.2.4" evidence="7"/>
<dbReference type="GO" id="GO:0005829">
    <property type="term" value="C:cytosol"/>
    <property type="evidence" value="ECO:0007669"/>
    <property type="project" value="TreeGrafter"/>
</dbReference>
<reference evidence="11 12" key="1">
    <citation type="submission" date="2020-07" db="EMBL/GenBank/DDBJ databases">
        <title>A new beta-1,3-glucan-decomposing anaerobic bacterium isolated from anoxic soil subjected to biological soil disinfestation.</title>
        <authorList>
            <person name="Ueki A."/>
            <person name="Tonouchi A."/>
        </authorList>
    </citation>
    <scope>NUCLEOTIDE SEQUENCE [LARGE SCALE GENOMIC DNA]</scope>
    <source>
        <strain evidence="11 12">TW1</strain>
    </source>
</reference>
<dbReference type="PANTHER" id="PTHR11070">
    <property type="entry name" value="UVRD / RECB / PCRA DNA HELICASE FAMILY MEMBER"/>
    <property type="match status" value="1"/>
</dbReference>
<name>A0A6V8SMK3_9CLOT</name>
<keyword evidence="12" id="KW-1185">Reference proteome</keyword>
<evidence type="ECO:0000256" key="9">
    <source>
        <dbReference type="PROSITE-ProRule" id="PRU00560"/>
    </source>
</evidence>
<comment type="catalytic activity">
    <reaction evidence="6">
        <text>Couples ATP hydrolysis with the unwinding of duplex DNA by translocating in the 3'-5' direction.</text>
        <dbReference type="EC" id="5.6.2.4"/>
    </reaction>
</comment>
<dbReference type="Gene3D" id="3.40.50.300">
    <property type="entry name" value="P-loop containing nucleotide triphosphate hydrolases"/>
    <property type="match status" value="3"/>
</dbReference>
<keyword evidence="2 9" id="KW-0378">Hydrolase</keyword>
<proteinExistence type="predicted"/>
<dbReference type="Pfam" id="PF00580">
    <property type="entry name" value="UvrD-helicase"/>
    <property type="match status" value="1"/>
</dbReference>
<sequence>MAGTEHPDYEKEIQRLELTLKYLKNYNEKVLAHKNKVDTEVEYGLSHYNSDNAEQFNELSINYVLQKNLEFKTKGLASSIEKPYFARVDFKEQSKDKSQQLYIGKTSLLDDETNEMIIIDWRSPVATLYYEGRLGEANYDCEDGNIKGDISLKRQYSIEKSKIQEIYDIDITTNDEFLQASLNSLKDNRLKDIVSTIQEEQNRVIRANMWKPLLVQGAAGGGKTTIALHRIAYLLYNYENTVSSDGFMIIAPNRFFLSYISDVLPELGVHSVRQNTFEDFALEIIGEKFDIKEPSEKLKDIIEGDIKVNKISAFKSSIDYKLMLDKFLKFVESKYIPKVDFKIHDTIIYPYRDIKSLFVSSYNHLPFEKRIIEIRKHLSNKLKLNKKDILETIERDYDWRINKLRREMNDCAERRAKIIEIANERDLVLKRAKTKMSSLVRDYFEKINPLSVSEYYKEFMRMLKEWKPEGLIAKLSEQTILSVDSKSIEIEDLAPLMYIKLKVYGLEEKLNLRHVVIDEAQDFSVFQFLVLKEVIGSSSMTILGDVCQGIYSYRGTTDWEYVNKSIFGGEAEMLTLEQSYRTTVEIMSGATEVIKNLKGKQLPLAKPVIRHGEPIKIDKVSSVDDLSLSIKGDIELWKEKGYKSLALICKNLEECKKLKKKLDSINIDTSMVTGGESDFNGGIVIIPTYLVKGLEFDMVIICNASEDMYSDSDLDIKLLYVAMTRPLHYLKIYHVGERTKLLAHIAVPA</sequence>
<dbReference type="InterPro" id="IPR027417">
    <property type="entry name" value="P-loop_NTPase"/>
</dbReference>
<feature type="binding site" evidence="9">
    <location>
        <begin position="217"/>
        <end position="224"/>
    </location>
    <ligand>
        <name>ATP</name>
        <dbReference type="ChEBI" id="CHEBI:30616"/>
    </ligand>
</feature>
<dbReference type="GO" id="GO:0003677">
    <property type="term" value="F:DNA binding"/>
    <property type="evidence" value="ECO:0007669"/>
    <property type="project" value="InterPro"/>
</dbReference>
<protein>
    <recommendedName>
        <fullName evidence="7">DNA 3'-5' helicase</fullName>
        <ecNumber evidence="7">5.6.2.4</ecNumber>
    </recommendedName>
</protein>
<keyword evidence="3 9" id="KW-0347">Helicase</keyword>
<dbReference type="InterPro" id="IPR048228">
    <property type="entry name" value="HelD_bacillota"/>
</dbReference>
<dbReference type="PANTHER" id="PTHR11070:SF17">
    <property type="entry name" value="DNA HELICASE IV"/>
    <property type="match status" value="1"/>
</dbReference>
<dbReference type="Proteomes" id="UP000580568">
    <property type="component" value="Unassembled WGS sequence"/>
</dbReference>